<dbReference type="PANTHER" id="PTHR34706">
    <property type="entry name" value="SLR1338 PROTEIN"/>
    <property type="match status" value="1"/>
</dbReference>
<dbReference type="InterPro" id="IPR002035">
    <property type="entry name" value="VWF_A"/>
</dbReference>
<gene>
    <name evidence="3" type="ORF">K402DRAFT_408161</name>
</gene>
<evidence type="ECO:0000313" key="3">
    <source>
        <dbReference type="EMBL" id="KAF1981824.1"/>
    </source>
</evidence>
<protein>
    <recommendedName>
        <fullName evidence="2">VWFA domain-containing protein</fullName>
    </recommendedName>
</protein>
<feature type="region of interest" description="Disordered" evidence="1">
    <location>
        <begin position="1"/>
        <end position="51"/>
    </location>
</feature>
<dbReference type="PROSITE" id="PS50234">
    <property type="entry name" value="VWFA"/>
    <property type="match status" value="1"/>
</dbReference>
<reference evidence="3" key="1">
    <citation type="journal article" date="2020" name="Stud. Mycol.">
        <title>101 Dothideomycetes genomes: a test case for predicting lifestyles and emergence of pathogens.</title>
        <authorList>
            <person name="Haridas S."/>
            <person name="Albert R."/>
            <person name="Binder M."/>
            <person name="Bloem J."/>
            <person name="Labutti K."/>
            <person name="Salamov A."/>
            <person name="Andreopoulos B."/>
            <person name="Baker S."/>
            <person name="Barry K."/>
            <person name="Bills G."/>
            <person name="Bluhm B."/>
            <person name="Cannon C."/>
            <person name="Castanera R."/>
            <person name="Culley D."/>
            <person name="Daum C."/>
            <person name="Ezra D."/>
            <person name="Gonzalez J."/>
            <person name="Henrissat B."/>
            <person name="Kuo A."/>
            <person name="Liang C."/>
            <person name="Lipzen A."/>
            <person name="Lutzoni F."/>
            <person name="Magnuson J."/>
            <person name="Mondo S."/>
            <person name="Nolan M."/>
            <person name="Ohm R."/>
            <person name="Pangilinan J."/>
            <person name="Park H.-J."/>
            <person name="Ramirez L."/>
            <person name="Alfaro M."/>
            <person name="Sun H."/>
            <person name="Tritt A."/>
            <person name="Yoshinaga Y."/>
            <person name="Zwiers L.-H."/>
            <person name="Turgeon B."/>
            <person name="Goodwin S."/>
            <person name="Spatafora J."/>
            <person name="Crous P."/>
            <person name="Grigoriev I."/>
        </authorList>
    </citation>
    <scope>NUCLEOTIDE SEQUENCE</scope>
    <source>
        <strain evidence="3">CBS 113979</strain>
    </source>
</reference>
<keyword evidence="4" id="KW-1185">Reference proteome</keyword>
<dbReference type="EMBL" id="ML977193">
    <property type="protein sequence ID" value="KAF1981824.1"/>
    <property type="molecule type" value="Genomic_DNA"/>
</dbReference>
<accession>A0A6G1GLX7</accession>
<dbReference type="OrthoDB" id="2142040at2759"/>
<dbReference type="SUPFAM" id="SSF53300">
    <property type="entry name" value="vWA-like"/>
    <property type="match status" value="1"/>
</dbReference>
<dbReference type="AlphaFoldDB" id="A0A6G1GLX7"/>
<name>A0A6G1GLX7_9PEZI</name>
<sequence length="440" mass="49284">MDWPELPQLSKQAHEPSPSGLIATTDTTESDSRVESYHASPVQEHVEVSPPVSEDRFAVKNSSTDPAPAERLLDEFNHHLDTELSEGVHRKSLESLLTYFLNCNANEESVLHRAMQQCAIIFAKRIHDDFNEVLTQQVAIARKIPWKTQLPSEPLESKEDYTKLLSSFIGQHLGKFYKPGNEIVEAVAEAAATNVREKLEISKELLPGVAKLALYDFVFLCDNSQSMGMEEDGERIRLLQDILRRATYLATLLSPQGISIRVLNEPPGLLGLWDYLQNERQIATILNQIKYEGMTPLGSRLWDTVIRPFILDKAERGILEKPVIVVIITDGEANAEPTDELRNSIHRCNVQMRHLGYQDASVVFLIARVGNNEEARKFIEDLGKDALVGDSVYVSPDDLASKRAAFEKSGANKAYTETLVKLFLSALEVRTRSSAASFNQ</sequence>
<feature type="domain" description="VWFA" evidence="2">
    <location>
        <begin position="216"/>
        <end position="419"/>
    </location>
</feature>
<dbReference type="Proteomes" id="UP000800041">
    <property type="component" value="Unassembled WGS sequence"/>
</dbReference>
<dbReference type="Gene3D" id="3.40.50.410">
    <property type="entry name" value="von Willebrand factor, type A domain"/>
    <property type="match status" value="1"/>
</dbReference>
<dbReference type="InterPro" id="IPR036465">
    <property type="entry name" value="vWFA_dom_sf"/>
</dbReference>
<dbReference type="PANTHER" id="PTHR34706:SF3">
    <property type="entry name" value="ANKYRIN REPEAT PROTEIN (AFU_ORTHOLOGUE AFUA_7G06200)"/>
    <property type="match status" value="1"/>
</dbReference>
<organism evidence="3 4">
    <name type="scientific">Aulographum hederae CBS 113979</name>
    <dbReference type="NCBI Taxonomy" id="1176131"/>
    <lineage>
        <taxon>Eukaryota</taxon>
        <taxon>Fungi</taxon>
        <taxon>Dikarya</taxon>
        <taxon>Ascomycota</taxon>
        <taxon>Pezizomycotina</taxon>
        <taxon>Dothideomycetes</taxon>
        <taxon>Pleosporomycetidae</taxon>
        <taxon>Aulographales</taxon>
        <taxon>Aulographaceae</taxon>
    </lineage>
</organism>
<evidence type="ECO:0000313" key="4">
    <source>
        <dbReference type="Proteomes" id="UP000800041"/>
    </source>
</evidence>
<evidence type="ECO:0000259" key="2">
    <source>
        <dbReference type="PROSITE" id="PS50234"/>
    </source>
</evidence>
<evidence type="ECO:0000256" key="1">
    <source>
        <dbReference type="SAM" id="MobiDB-lite"/>
    </source>
</evidence>
<proteinExistence type="predicted"/>